<dbReference type="Pfam" id="PF20154">
    <property type="entry name" value="LNT_N"/>
    <property type="match status" value="1"/>
</dbReference>
<dbReference type="AlphaFoldDB" id="A0A6J6RXN2"/>
<evidence type="ECO:0000256" key="3">
    <source>
        <dbReference type="ARBA" id="ARBA00022679"/>
    </source>
</evidence>
<feature type="domain" description="CN hydrolase" evidence="9">
    <location>
        <begin position="206"/>
        <end position="459"/>
    </location>
</feature>
<organism evidence="10">
    <name type="scientific">freshwater metagenome</name>
    <dbReference type="NCBI Taxonomy" id="449393"/>
    <lineage>
        <taxon>unclassified sequences</taxon>
        <taxon>metagenomes</taxon>
        <taxon>ecological metagenomes</taxon>
    </lineage>
</organism>
<dbReference type="GO" id="GO:0005886">
    <property type="term" value="C:plasma membrane"/>
    <property type="evidence" value="ECO:0007669"/>
    <property type="project" value="UniProtKB-SubCell"/>
</dbReference>
<keyword evidence="5 8" id="KW-1133">Transmembrane helix</keyword>
<evidence type="ECO:0000259" key="9">
    <source>
        <dbReference type="PROSITE" id="PS50263"/>
    </source>
</evidence>
<evidence type="ECO:0000256" key="7">
    <source>
        <dbReference type="ARBA" id="ARBA00023315"/>
    </source>
</evidence>
<keyword evidence="6 8" id="KW-0472">Membrane</keyword>
<dbReference type="InterPro" id="IPR003010">
    <property type="entry name" value="C-N_Hydrolase"/>
</dbReference>
<dbReference type="InterPro" id="IPR045378">
    <property type="entry name" value="LNT_N"/>
</dbReference>
<dbReference type="EMBL" id="CAEZYQ010000001">
    <property type="protein sequence ID" value="CAB4727245.1"/>
    <property type="molecule type" value="Genomic_DNA"/>
</dbReference>
<keyword evidence="3" id="KW-0808">Transferase</keyword>
<dbReference type="Pfam" id="PF00795">
    <property type="entry name" value="CN_hydrolase"/>
    <property type="match status" value="1"/>
</dbReference>
<accession>A0A6J6RXN2</accession>
<evidence type="ECO:0000256" key="6">
    <source>
        <dbReference type="ARBA" id="ARBA00023136"/>
    </source>
</evidence>
<dbReference type="GO" id="GO:0016410">
    <property type="term" value="F:N-acyltransferase activity"/>
    <property type="evidence" value="ECO:0007669"/>
    <property type="project" value="InterPro"/>
</dbReference>
<dbReference type="NCBIfam" id="TIGR00546">
    <property type="entry name" value="lnt"/>
    <property type="match status" value="1"/>
</dbReference>
<comment type="subcellular location">
    <subcellularLocation>
        <location evidence="1">Cell membrane</location>
        <topology evidence="1">Multi-pass membrane protein</topology>
    </subcellularLocation>
</comment>
<name>A0A6J6RXN2_9ZZZZ</name>
<evidence type="ECO:0000256" key="4">
    <source>
        <dbReference type="ARBA" id="ARBA00022692"/>
    </source>
</evidence>
<feature type="transmembrane region" description="Helical" evidence="8">
    <location>
        <begin position="106"/>
        <end position="124"/>
    </location>
</feature>
<feature type="transmembrane region" description="Helical" evidence="8">
    <location>
        <begin position="70"/>
        <end position="94"/>
    </location>
</feature>
<reference evidence="10" key="1">
    <citation type="submission" date="2020-05" db="EMBL/GenBank/DDBJ databases">
        <authorList>
            <person name="Chiriac C."/>
            <person name="Salcher M."/>
            <person name="Ghai R."/>
            <person name="Kavagutti S V."/>
        </authorList>
    </citation>
    <scope>NUCLEOTIDE SEQUENCE</scope>
</reference>
<dbReference type="CDD" id="cd07571">
    <property type="entry name" value="ALP_N-acyl_transferase"/>
    <property type="match status" value="1"/>
</dbReference>
<dbReference type="Gene3D" id="3.60.110.10">
    <property type="entry name" value="Carbon-nitrogen hydrolase"/>
    <property type="match status" value="1"/>
</dbReference>
<dbReference type="InterPro" id="IPR036526">
    <property type="entry name" value="C-N_Hydrolase_sf"/>
</dbReference>
<keyword evidence="7" id="KW-0012">Acyltransferase</keyword>
<feature type="transmembrane region" description="Helical" evidence="8">
    <location>
        <begin position="179"/>
        <end position="197"/>
    </location>
</feature>
<feature type="transmembrane region" description="Helical" evidence="8">
    <location>
        <begin position="469"/>
        <end position="491"/>
    </location>
</feature>
<sequence>MLRLVLVVASGLLLSLAFEPVAWPVVLPLAVAGFFLAVHGRRARAGFGLGLAFGASFYLTHIWWMRAVAVSAWIGLSALETFFYGLTGAAVALLTSAAPTRRWWPLWASAAWVALEMLRSTWPFSGMPWGRLAFATVDTPVARLLPWIGMVGVSLVLALAAALLAHLALTRARSWRADAAGLGLVAAATAAAVLAPYDPGTPEGTVTVAAVQGDVPGPGNDILFDHRQVTLNHVEETERLAEAAAAGEVPQPDLVVWPENSTAVDPFLDVQTRAGIERAVAAAGVPVLVGAIVDDGPDHVLNQGIVWDPETGPGERYTKWHPVPYGEYIPFRQYVDFNFGELARIRRDMRAGSRTEPLEVAGARLADAICFDVAYDDGIHAQVREGADLLTVQTSNATFIFTDQVDQQFAITRLRALEAGKWLVVASTNGLTGIIDPDGEVVETVERRTTASVVAEVGLHRGASPGIVLTPWVTLGVQLATVLGLLLVLLARVRSRRGAPQVDEASA</sequence>
<evidence type="ECO:0000256" key="8">
    <source>
        <dbReference type="SAM" id="Phobius"/>
    </source>
</evidence>
<evidence type="ECO:0000256" key="5">
    <source>
        <dbReference type="ARBA" id="ARBA00022989"/>
    </source>
</evidence>
<evidence type="ECO:0000256" key="2">
    <source>
        <dbReference type="ARBA" id="ARBA00022475"/>
    </source>
</evidence>
<feature type="transmembrane region" description="Helical" evidence="8">
    <location>
        <begin position="144"/>
        <end position="167"/>
    </location>
</feature>
<dbReference type="SUPFAM" id="SSF56317">
    <property type="entry name" value="Carbon-nitrogen hydrolase"/>
    <property type="match status" value="1"/>
</dbReference>
<proteinExistence type="inferred from homology"/>
<feature type="transmembrane region" description="Helical" evidence="8">
    <location>
        <begin position="45"/>
        <end position="64"/>
    </location>
</feature>
<dbReference type="PROSITE" id="PS50263">
    <property type="entry name" value="CN_HYDROLASE"/>
    <property type="match status" value="1"/>
</dbReference>
<dbReference type="GO" id="GO:0042158">
    <property type="term" value="P:lipoprotein biosynthetic process"/>
    <property type="evidence" value="ECO:0007669"/>
    <property type="project" value="InterPro"/>
</dbReference>
<protein>
    <submittedName>
        <fullName evidence="10">Unannotated protein</fullName>
    </submittedName>
</protein>
<dbReference type="HAMAP" id="MF_01148">
    <property type="entry name" value="Lnt"/>
    <property type="match status" value="1"/>
</dbReference>
<gene>
    <name evidence="10" type="ORF">UFOPK2761_00258</name>
</gene>
<dbReference type="PANTHER" id="PTHR38686:SF1">
    <property type="entry name" value="APOLIPOPROTEIN N-ACYLTRANSFERASE"/>
    <property type="match status" value="1"/>
</dbReference>
<evidence type="ECO:0000256" key="1">
    <source>
        <dbReference type="ARBA" id="ARBA00004651"/>
    </source>
</evidence>
<keyword evidence="2" id="KW-1003">Cell membrane</keyword>
<dbReference type="InterPro" id="IPR004563">
    <property type="entry name" value="Apolipo_AcylTrfase"/>
</dbReference>
<evidence type="ECO:0000313" key="10">
    <source>
        <dbReference type="EMBL" id="CAB4727245.1"/>
    </source>
</evidence>
<dbReference type="PANTHER" id="PTHR38686">
    <property type="entry name" value="APOLIPOPROTEIN N-ACYLTRANSFERASE"/>
    <property type="match status" value="1"/>
</dbReference>
<keyword evidence="4 8" id="KW-0812">Transmembrane</keyword>
<feature type="transmembrane region" description="Helical" evidence="8">
    <location>
        <begin position="20"/>
        <end position="38"/>
    </location>
</feature>